<feature type="transmembrane region" description="Helical" evidence="5">
    <location>
        <begin position="294"/>
        <end position="312"/>
    </location>
</feature>
<gene>
    <name evidence="7" type="ORF">GTP44_18775</name>
</gene>
<feature type="transmembrane region" description="Helical" evidence="5">
    <location>
        <begin position="89"/>
        <end position="107"/>
    </location>
</feature>
<dbReference type="InterPro" id="IPR007016">
    <property type="entry name" value="O-antigen_ligase-rel_domated"/>
</dbReference>
<comment type="subcellular location">
    <subcellularLocation>
        <location evidence="1">Membrane</location>
        <topology evidence="1">Multi-pass membrane protein</topology>
    </subcellularLocation>
</comment>
<dbReference type="PANTHER" id="PTHR37422:SF23">
    <property type="entry name" value="TEICHURONIC ACID BIOSYNTHESIS PROTEIN TUAE"/>
    <property type="match status" value="1"/>
</dbReference>
<comment type="caution">
    <text evidence="7">The sequence shown here is derived from an EMBL/GenBank/DDBJ whole genome shotgun (WGS) entry which is preliminary data.</text>
</comment>
<evidence type="ECO:0000313" key="8">
    <source>
        <dbReference type="Proteomes" id="UP000474565"/>
    </source>
</evidence>
<feature type="transmembrane region" description="Helical" evidence="5">
    <location>
        <begin position="119"/>
        <end position="142"/>
    </location>
</feature>
<keyword evidence="4 5" id="KW-0472">Membrane</keyword>
<dbReference type="Pfam" id="PF04932">
    <property type="entry name" value="Wzy_C"/>
    <property type="match status" value="1"/>
</dbReference>
<feature type="transmembrane region" description="Helical" evidence="5">
    <location>
        <begin position="223"/>
        <end position="240"/>
    </location>
</feature>
<name>A0A6L8ML79_9BURK</name>
<feature type="transmembrane region" description="Helical" evidence="5">
    <location>
        <begin position="28"/>
        <end position="52"/>
    </location>
</feature>
<evidence type="ECO:0000256" key="3">
    <source>
        <dbReference type="ARBA" id="ARBA00022989"/>
    </source>
</evidence>
<dbReference type="Proteomes" id="UP000474565">
    <property type="component" value="Unassembled WGS sequence"/>
</dbReference>
<evidence type="ECO:0000313" key="7">
    <source>
        <dbReference type="EMBL" id="MYM83987.1"/>
    </source>
</evidence>
<dbReference type="RefSeq" id="WP_161020623.1">
    <property type="nucleotide sequence ID" value="NZ_WWCP01000026.1"/>
</dbReference>
<evidence type="ECO:0000259" key="6">
    <source>
        <dbReference type="Pfam" id="PF04932"/>
    </source>
</evidence>
<feature type="transmembrane region" description="Helical" evidence="5">
    <location>
        <begin position="59"/>
        <end position="83"/>
    </location>
</feature>
<keyword evidence="2 5" id="KW-0812">Transmembrane</keyword>
<dbReference type="EMBL" id="WWCP01000026">
    <property type="protein sequence ID" value="MYM83987.1"/>
    <property type="molecule type" value="Genomic_DNA"/>
</dbReference>
<reference evidence="7 8" key="1">
    <citation type="submission" date="2019-12" db="EMBL/GenBank/DDBJ databases">
        <title>Novel species isolated from a subtropical stream in China.</title>
        <authorList>
            <person name="Lu H."/>
        </authorList>
    </citation>
    <scope>NUCLEOTIDE SEQUENCE [LARGE SCALE GENOMIC DNA]</scope>
    <source>
        <strain evidence="7 8">FT50W</strain>
    </source>
</reference>
<feature type="transmembrane region" description="Helical" evidence="5">
    <location>
        <begin position="181"/>
        <end position="203"/>
    </location>
</feature>
<sequence>MSTLRQYSLGFGATVGGLFTRANLRALFLLWLPVFLASAFLGLCSVILPWWLCMGLAGAVGYLALLWLFPWLGLGACIVIVLAAPDFKIADVATMVTMAVMVLRLVMHGQLAPPFPRRLRSAAWWFFAVVALSFALGIVYFHNSAPSMYRDGRAFVYWLWLPILWRMTAGQAEPLQKLMRVLIGIAYTVAALALFQWVTGIQVVSGLVASLDSSGAGKNVTRVQMPGFLFVSLAIIWLSLQMLYRRVHVLIGALAMLPLLAALYVNFGRGLWVWTFIGVLIPLMFIGGGRAFKLLATLAAGAVLVAGTLALVKPAVIENISERLVSVKNEGGRRTSYGWRELENQEAIRTLKHSPVFGVGMGGEYRPWLHELRLFAEHVRYIHNTYFFLAVKLGIPGLLCFLLFFWRAWNGARKGLAAVEESNRVTLLAGLSFFPACMGLSITQPEIVSPHSVVLFAALITIFASYSAPEVKAVSPRRKGTA</sequence>
<evidence type="ECO:0000256" key="1">
    <source>
        <dbReference type="ARBA" id="ARBA00004141"/>
    </source>
</evidence>
<evidence type="ECO:0000256" key="4">
    <source>
        <dbReference type="ARBA" id="ARBA00023136"/>
    </source>
</evidence>
<feature type="transmembrane region" description="Helical" evidence="5">
    <location>
        <begin position="247"/>
        <end position="265"/>
    </location>
</feature>
<evidence type="ECO:0000256" key="2">
    <source>
        <dbReference type="ARBA" id="ARBA00022692"/>
    </source>
</evidence>
<feature type="transmembrane region" description="Helical" evidence="5">
    <location>
        <begin position="448"/>
        <end position="468"/>
    </location>
</feature>
<dbReference type="AlphaFoldDB" id="A0A6L8ML79"/>
<dbReference type="PANTHER" id="PTHR37422">
    <property type="entry name" value="TEICHURONIC ACID BIOSYNTHESIS PROTEIN TUAE"/>
    <property type="match status" value="1"/>
</dbReference>
<feature type="transmembrane region" description="Helical" evidence="5">
    <location>
        <begin position="271"/>
        <end position="287"/>
    </location>
</feature>
<keyword evidence="3 5" id="KW-1133">Transmembrane helix</keyword>
<organism evidence="7 8">
    <name type="scientific">Duganella lactea</name>
    <dbReference type="NCBI Taxonomy" id="2692173"/>
    <lineage>
        <taxon>Bacteria</taxon>
        <taxon>Pseudomonadati</taxon>
        <taxon>Pseudomonadota</taxon>
        <taxon>Betaproteobacteria</taxon>
        <taxon>Burkholderiales</taxon>
        <taxon>Oxalobacteraceae</taxon>
        <taxon>Telluria group</taxon>
        <taxon>Duganella</taxon>
    </lineage>
</organism>
<protein>
    <recommendedName>
        <fullName evidence="6">O-antigen ligase-related domain-containing protein</fullName>
    </recommendedName>
</protein>
<accession>A0A6L8ML79</accession>
<evidence type="ECO:0000256" key="5">
    <source>
        <dbReference type="SAM" id="Phobius"/>
    </source>
</evidence>
<dbReference type="GO" id="GO:0016020">
    <property type="term" value="C:membrane"/>
    <property type="evidence" value="ECO:0007669"/>
    <property type="project" value="UniProtKB-SubCell"/>
</dbReference>
<proteinExistence type="predicted"/>
<feature type="domain" description="O-antigen ligase-related" evidence="6">
    <location>
        <begin position="255"/>
        <end position="402"/>
    </location>
</feature>
<dbReference type="InterPro" id="IPR051533">
    <property type="entry name" value="WaaL-like"/>
</dbReference>
<feature type="transmembrane region" description="Helical" evidence="5">
    <location>
        <begin position="386"/>
        <end position="405"/>
    </location>
</feature>
<feature type="transmembrane region" description="Helical" evidence="5">
    <location>
        <begin position="425"/>
        <end position="442"/>
    </location>
</feature>